<sequence>MSRMRDITAACPTLPGEALPVLLASFAPKAGDIRSLHRAF</sequence>
<proteinExistence type="predicted"/>
<comment type="caution">
    <text evidence="1">The sequence shown here is derived from an EMBL/GenBank/DDBJ whole genome shotgun (WGS) entry which is preliminary data.</text>
</comment>
<dbReference type="EMBL" id="CBLX010000016">
    <property type="protein sequence ID" value="CDG40348.1"/>
    <property type="molecule type" value="Genomic_DNA"/>
</dbReference>
<gene>
    <name evidence="1" type="ORF">ASAP_2303</name>
</gene>
<evidence type="ECO:0000313" key="1">
    <source>
        <dbReference type="EMBL" id="CDG40348.1"/>
    </source>
</evidence>
<organism evidence="1 2">
    <name type="scientific">Asaia bogorensis</name>
    <dbReference type="NCBI Taxonomy" id="91915"/>
    <lineage>
        <taxon>Bacteria</taxon>
        <taxon>Pseudomonadati</taxon>
        <taxon>Pseudomonadota</taxon>
        <taxon>Alphaproteobacteria</taxon>
        <taxon>Acetobacterales</taxon>
        <taxon>Acetobacteraceae</taxon>
        <taxon>Asaia</taxon>
    </lineage>
</organism>
<dbReference type="AlphaFoldDB" id="A0A060QI27"/>
<protein>
    <submittedName>
        <fullName evidence="1">Uncharacterized protein</fullName>
    </submittedName>
</protein>
<dbReference type="Proteomes" id="UP000027583">
    <property type="component" value="Unassembled WGS sequence"/>
</dbReference>
<evidence type="ECO:0000313" key="2">
    <source>
        <dbReference type="Proteomes" id="UP000027583"/>
    </source>
</evidence>
<name>A0A060QI27_9PROT</name>
<accession>A0A060QI27</accession>
<reference evidence="1 2" key="2">
    <citation type="journal article" date="2014" name="PLoS ONE">
        <title>Evolution of mitochondria reconstructed from the energy metabolism of living bacteria.</title>
        <authorList>
            <person name="Degli Esposti M."/>
            <person name="Chouaia B."/>
            <person name="Comandatore F."/>
            <person name="Crotti E."/>
            <person name="Sassera D."/>
            <person name="Lievens P.M."/>
            <person name="Daffonchio D."/>
            <person name="Bandi C."/>
        </authorList>
    </citation>
    <scope>NUCLEOTIDE SEQUENCE [LARGE SCALE GENOMIC DNA]</scope>
    <source>
        <strain evidence="1 2">SF2.1</strain>
    </source>
</reference>
<reference evidence="1 2" key="1">
    <citation type="journal article" date="2014" name="Genome Biol. Evol.">
        <title>Acetic acid bacteria genomes reveal functional traits for adaptation to life in insect guts.</title>
        <authorList>
            <person name="Chouaia B."/>
            <person name="Gaiarsa S."/>
            <person name="Crotti E."/>
            <person name="Comandatore F."/>
            <person name="Degli Esposti M."/>
            <person name="Ricci I."/>
            <person name="Alma A."/>
            <person name="Favia G."/>
            <person name="Bandi C."/>
            <person name="Daffonchio D."/>
        </authorList>
    </citation>
    <scope>NUCLEOTIDE SEQUENCE [LARGE SCALE GENOMIC DNA]</scope>
    <source>
        <strain evidence="1 2">SF2.1</strain>
    </source>
</reference>